<gene>
    <name evidence="2" type="ORF">SMRZ_LOCUS4728</name>
</gene>
<reference evidence="2 3" key="1">
    <citation type="submission" date="2018-11" db="EMBL/GenBank/DDBJ databases">
        <authorList>
            <consortium name="Pathogen Informatics"/>
        </authorList>
    </citation>
    <scope>NUCLEOTIDE SEQUENCE [LARGE SCALE GENOMIC DNA]</scope>
    <source>
        <strain evidence="2 3">Zambia</strain>
    </source>
</reference>
<keyword evidence="3" id="KW-1185">Reference proteome</keyword>
<dbReference type="EMBL" id="UZAI01001532">
    <property type="protein sequence ID" value="VDO62936.1"/>
    <property type="molecule type" value="Genomic_DNA"/>
</dbReference>
<name>A0A183LLQ3_9TREM</name>
<organism evidence="2 3">
    <name type="scientific">Schistosoma margrebowiei</name>
    <dbReference type="NCBI Taxonomy" id="48269"/>
    <lineage>
        <taxon>Eukaryota</taxon>
        <taxon>Metazoa</taxon>
        <taxon>Spiralia</taxon>
        <taxon>Lophotrochozoa</taxon>
        <taxon>Platyhelminthes</taxon>
        <taxon>Trematoda</taxon>
        <taxon>Digenea</taxon>
        <taxon>Strigeidida</taxon>
        <taxon>Schistosomatoidea</taxon>
        <taxon>Schistosomatidae</taxon>
        <taxon>Schistosoma</taxon>
    </lineage>
</organism>
<sequence length="108" mass="11995">MAIAEKAAREGNMKQPYNTTKKLTGKYSKPEVPDKDKEGKSITCIQELISRWVKQYLNRPASLNPPDIEAANTDLSIDVNPPTIKEIRMAIKQIKSGKAARPDNISAD</sequence>
<protein>
    <submittedName>
        <fullName evidence="2">Uncharacterized protein</fullName>
    </submittedName>
</protein>
<feature type="region of interest" description="Disordered" evidence="1">
    <location>
        <begin position="1"/>
        <end position="39"/>
    </location>
</feature>
<evidence type="ECO:0000313" key="3">
    <source>
        <dbReference type="Proteomes" id="UP000277204"/>
    </source>
</evidence>
<feature type="compositionally biased region" description="Basic and acidic residues" evidence="1">
    <location>
        <begin position="1"/>
        <end position="12"/>
    </location>
</feature>
<proteinExistence type="predicted"/>
<accession>A0A183LLQ3</accession>
<feature type="compositionally biased region" description="Basic and acidic residues" evidence="1">
    <location>
        <begin position="28"/>
        <end position="39"/>
    </location>
</feature>
<evidence type="ECO:0000256" key="1">
    <source>
        <dbReference type="SAM" id="MobiDB-lite"/>
    </source>
</evidence>
<dbReference type="AlphaFoldDB" id="A0A183LLQ3"/>
<dbReference type="Proteomes" id="UP000277204">
    <property type="component" value="Unassembled WGS sequence"/>
</dbReference>
<evidence type="ECO:0000313" key="2">
    <source>
        <dbReference type="EMBL" id="VDO62936.1"/>
    </source>
</evidence>